<dbReference type="AlphaFoldDB" id="A0A9Q8PGM3"/>
<dbReference type="Gene3D" id="3.40.50.720">
    <property type="entry name" value="NAD(P)-binding Rossmann-like Domain"/>
    <property type="match status" value="1"/>
</dbReference>
<evidence type="ECO:0000256" key="1">
    <source>
        <dbReference type="ARBA" id="ARBA00023002"/>
    </source>
</evidence>
<accession>A0A9Q8PGM3</accession>
<dbReference type="EMBL" id="CP090171">
    <property type="protein sequence ID" value="UJO22113.1"/>
    <property type="molecule type" value="Genomic_DNA"/>
</dbReference>
<dbReference type="SUPFAM" id="SSF51735">
    <property type="entry name" value="NAD(P)-binding Rossmann-fold domains"/>
    <property type="match status" value="1"/>
</dbReference>
<gene>
    <name evidence="2" type="ORF">CLAFUR5_08916</name>
</gene>
<reference evidence="2" key="1">
    <citation type="submission" date="2021-12" db="EMBL/GenBank/DDBJ databases">
        <authorList>
            <person name="Zaccaron A."/>
            <person name="Stergiopoulos I."/>
        </authorList>
    </citation>
    <scope>NUCLEOTIDE SEQUENCE</scope>
    <source>
        <strain evidence="2">Race5_Kim</strain>
    </source>
</reference>
<keyword evidence="1" id="KW-0560">Oxidoreductase</keyword>
<dbReference type="PANTHER" id="PTHR47534">
    <property type="entry name" value="YALI0E05731P"/>
    <property type="match status" value="1"/>
</dbReference>
<keyword evidence="3" id="KW-1185">Reference proteome</keyword>
<proteinExistence type="predicted"/>
<evidence type="ECO:0000313" key="3">
    <source>
        <dbReference type="Proteomes" id="UP000756132"/>
    </source>
</evidence>
<dbReference type="InterPro" id="IPR036291">
    <property type="entry name" value="NAD(P)-bd_dom_sf"/>
</dbReference>
<dbReference type="InterPro" id="IPR052228">
    <property type="entry name" value="Sec_Metab_Biosynth_Oxidored"/>
</dbReference>
<dbReference type="InterPro" id="IPR002347">
    <property type="entry name" value="SDR_fam"/>
</dbReference>
<organism evidence="2 3">
    <name type="scientific">Passalora fulva</name>
    <name type="common">Tomato leaf mold</name>
    <name type="synonym">Cladosporium fulvum</name>
    <dbReference type="NCBI Taxonomy" id="5499"/>
    <lineage>
        <taxon>Eukaryota</taxon>
        <taxon>Fungi</taxon>
        <taxon>Dikarya</taxon>
        <taxon>Ascomycota</taxon>
        <taxon>Pezizomycotina</taxon>
        <taxon>Dothideomycetes</taxon>
        <taxon>Dothideomycetidae</taxon>
        <taxon>Mycosphaerellales</taxon>
        <taxon>Mycosphaerellaceae</taxon>
        <taxon>Fulvia</taxon>
    </lineage>
</organism>
<dbReference type="KEGG" id="ffu:CLAFUR5_08916"/>
<dbReference type="Proteomes" id="UP000756132">
    <property type="component" value="Chromosome 9"/>
</dbReference>
<sequence>MLTCDLLTGQFKRLVMQGDVADNGLFERCGVSWPDPSTDVTRCDRLRHGKQYIHAGKDPVGFPDTSSTFPEIYNQQEQQTIEDPKAEFAMVSLKNMQAANEALPRRSITAVFVGATSGIGLGAIESTLKHTKASKLYIIGRSRSKFQETLTRLEEIDTFASLTFVEAQVSSLKEVDRVVSIVEQQESYLDILWLSQGGLDASAYTLNDEGILPSFAITYYSRMLFMHRLAPLLRNSPDQGIISVLSAGEEGKINTSDLGIQDPKNYGFISATKQCVTMMSLAMHEMSLKEPNISFMHTFPGAVKTNVHDKWARTFTGAWTPVGWAVDWVMTPALHLFSMTAEVAGEIGFYEMTSKRFAASKDQNSFRVWDNAEETCGCEELLMHYRYDGTAKKLWKHTMEAFDKALQG</sequence>
<dbReference type="GO" id="GO:0016491">
    <property type="term" value="F:oxidoreductase activity"/>
    <property type="evidence" value="ECO:0007669"/>
    <property type="project" value="UniProtKB-KW"/>
</dbReference>
<dbReference type="RefSeq" id="XP_047766479.1">
    <property type="nucleotide sequence ID" value="XM_047908064.1"/>
</dbReference>
<dbReference type="Pfam" id="PF00106">
    <property type="entry name" value="adh_short"/>
    <property type="match status" value="1"/>
</dbReference>
<protein>
    <submittedName>
        <fullName evidence="2">Oxidoreductase</fullName>
    </submittedName>
</protein>
<dbReference type="GeneID" id="71988794"/>
<dbReference type="OrthoDB" id="2898509at2759"/>
<reference evidence="2" key="2">
    <citation type="journal article" date="2022" name="Microb. Genom.">
        <title>A chromosome-scale genome assembly of the tomato pathogen Cladosporium fulvum reveals a compartmentalized genome architecture and the presence of a dispensable chromosome.</title>
        <authorList>
            <person name="Zaccaron A.Z."/>
            <person name="Chen L.H."/>
            <person name="Samaras A."/>
            <person name="Stergiopoulos I."/>
        </authorList>
    </citation>
    <scope>NUCLEOTIDE SEQUENCE</scope>
    <source>
        <strain evidence="2">Race5_Kim</strain>
    </source>
</reference>
<dbReference type="PANTHER" id="PTHR47534:SF3">
    <property type="entry name" value="ALCOHOL DEHYDROGENASE-LIKE C-TERMINAL DOMAIN-CONTAINING PROTEIN"/>
    <property type="match status" value="1"/>
</dbReference>
<name>A0A9Q8PGM3_PASFU</name>
<evidence type="ECO:0000313" key="2">
    <source>
        <dbReference type="EMBL" id="UJO22113.1"/>
    </source>
</evidence>